<evidence type="ECO:0000313" key="2">
    <source>
        <dbReference type="EMBL" id="BBU69106.1"/>
    </source>
</evidence>
<evidence type="ECO:0000259" key="1">
    <source>
        <dbReference type="Pfam" id="PF13744"/>
    </source>
</evidence>
<accession>A0A679HU41</accession>
<name>A0A679HU41_9RHOO</name>
<gene>
    <name evidence="2" type="ORF">ICHIAU1_13890</name>
</gene>
<dbReference type="AlphaFoldDB" id="A0A679HU41"/>
<keyword evidence="3" id="KW-1185">Reference proteome</keyword>
<dbReference type="EMBL" id="AP022345">
    <property type="protein sequence ID" value="BBU69106.1"/>
    <property type="molecule type" value="Genomic_DNA"/>
</dbReference>
<dbReference type="Proteomes" id="UP000463961">
    <property type="component" value="Chromosome"/>
</dbReference>
<dbReference type="InterPro" id="IPR039554">
    <property type="entry name" value="HigA2-like_HTH"/>
</dbReference>
<feature type="domain" description="HigA2-like helix-turn-helix" evidence="1">
    <location>
        <begin position="48"/>
        <end position="126"/>
    </location>
</feature>
<dbReference type="InterPro" id="IPR001387">
    <property type="entry name" value="Cro/C1-type_HTH"/>
</dbReference>
<dbReference type="Pfam" id="PF13744">
    <property type="entry name" value="HTH_37"/>
    <property type="match status" value="1"/>
</dbReference>
<reference evidence="3" key="1">
    <citation type="submission" date="2020-01" db="EMBL/GenBank/DDBJ databases">
        <title>Phosphoaccumulans saitamaens gen. nov., sp. nov., a polyphosphate accumulating bacterium isolated from surface river water.</title>
        <authorList>
            <person name="Watanabe K."/>
            <person name="Suda W."/>
        </authorList>
    </citation>
    <scope>NUCLEOTIDE SEQUENCE [LARGE SCALE GENOMIC DNA]</scope>
    <source>
        <strain evidence="3">ICHIAU1</strain>
    </source>
</reference>
<evidence type="ECO:0000313" key="3">
    <source>
        <dbReference type="Proteomes" id="UP000463961"/>
    </source>
</evidence>
<organism evidence="2 3">
    <name type="scientific">Fluviibacter phosphoraccumulans</name>
    <dbReference type="NCBI Taxonomy" id="1751046"/>
    <lineage>
        <taxon>Bacteria</taxon>
        <taxon>Pseudomonadati</taxon>
        <taxon>Pseudomonadota</taxon>
        <taxon>Betaproteobacteria</taxon>
        <taxon>Rhodocyclales</taxon>
        <taxon>Fluviibacteraceae</taxon>
        <taxon>Fluviibacter</taxon>
    </lineage>
</organism>
<proteinExistence type="predicted"/>
<protein>
    <recommendedName>
        <fullName evidence="1">HigA2-like helix-turn-helix domain-containing protein</fullName>
    </recommendedName>
</protein>
<dbReference type="InterPro" id="IPR010982">
    <property type="entry name" value="Lambda_DNA-bd_dom_sf"/>
</dbReference>
<dbReference type="SUPFAM" id="SSF47413">
    <property type="entry name" value="lambda repressor-like DNA-binding domains"/>
    <property type="match status" value="1"/>
</dbReference>
<dbReference type="Gene3D" id="1.10.260.40">
    <property type="entry name" value="lambda repressor-like DNA-binding domains"/>
    <property type="match status" value="1"/>
</dbReference>
<dbReference type="CDD" id="cd00093">
    <property type="entry name" value="HTH_XRE"/>
    <property type="match status" value="1"/>
</dbReference>
<sequence length="143" mass="15773">MTLCALNQSLIRQSADQADPSKLKPSQPNLPYPKESDMGMVEKSSGNVYEDLGLPNAGEMQVKAILAAEICEIIKHRHLTQVEASEILGIAQPKLSCMLRGQFRGISEARMLECLNKLGRDVEIIIRKPARSRAAGLTRVVFE</sequence>
<dbReference type="GO" id="GO:0003677">
    <property type="term" value="F:DNA binding"/>
    <property type="evidence" value="ECO:0007669"/>
    <property type="project" value="InterPro"/>
</dbReference>